<dbReference type="CDD" id="cd04876">
    <property type="entry name" value="ACT_RelA-SpoT"/>
    <property type="match status" value="1"/>
</dbReference>
<reference evidence="8" key="1">
    <citation type="journal article" date="2021" name="PeerJ">
        <title>Extensive microbial diversity within the chicken gut microbiome revealed by metagenomics and culture.</title>
        <authorList>
            <person name="Gilroy R."/>
            <person name="Ravi A."/>
            <person name="Getino M."/>
            <person name="Pursley I."/>
            <person name="Horton D.L."/>
            <person name="Alikhan N.F."/>
            <person name="Baker D."/>
            <person name="Gharbi K."/>
            <person name="Hall N."/>
            <person name="Watson M."/>
            <person name="Adriaenssens E.M."/>
            <person name="Foster-Nyarko E."/>
            <person name="Jarju S."/>
            <person name="Secka A."/>
            <person name="Antonio M."/>
            <person name="Oren A."/>
            <person name="Chaudhuri R.R."/>
            <person name="La Ragione R."/>
            <person name="Hildebrand F."/>
            <person name="Pallen M.J."/>
        </authorList>
    </citation>
    <scope>NUCLEOTIDE SEQUENCE</scope>
    <source>
        <strain evidence="8">CHK185-5351</strain>
    </source>
</reference>
<dbReference type="FunFam" id="3.10.20.30:FF:000002">
    <property type="entry name" value="GTP pyrophosphokinase (RelA/SpoT)"/>
    <property type="match status" value="1"/>
</dbReference>
<dbReference type="SUPFAM" id="SSF55021">
    <property type="entry name" value="ACT-like"/>
    <property type="match status" value="1"/>
</dbReference>
<evidence type="ECO:0000256" key="2">
    <source>
        <dbReference type="ARBA" id="ARBA00013251"/>
    </source>
</evidence>
<dbReference type="CDD" id="cd00077">
    <property type="entry name" value="HDc"/>
    <property type="match status" value="1"/>
</dbReference>
<dbReference type="AlphaFoldDB" id="A0A9D2N7S2"/>
<dbReference type="Gene3D" id="3.30.70.260">
    <property type="match status" value="1"/>
</dbReference>
<sequence length="764" mass="86803">MEEDKKVVEEKMKNVAQVEASVRKMEDFTSPAELYRTLVEAVKRYHPSDDLTMIAKAYKVADEAHRGQKRKSGEPYIIHPLCVAIILADLELDKESIAAGLLHDVVEDTIMTTEELEQEFGSEVALIVDGVTKLGRLNYSKDKVEEQAENLRKMFLAMAKDIRVILVKLADRLHNMRTAKYWSPEKQKEKARETMDIYAPIAQRLGISKIKVELDDLSLKYLEPEAYYDLVKNVNMKREERQAFVDSIVDDVKKKIEASGIKGEVSGRIKHFFSIYKKMVNQHKTLDQIYDLFAVRIIVDTVKDCYAALGVIHEMYTPIPGRFKDYIAMPKANMYQSLHTTLIGPSGQPFEIQIRTFEMHRTAEYGIAAHWKYKEASDGKKTGPEQEEEKLSWLRQILEWQQDMSDNHEFMSLLKSDLNLFSENVYCFTPAGDVKTLPSGSCAIDFAYSIHSAVGNQMVGARVNGKLVPIETELHNGDRVEIITSMNSKGPSRDWLKIAKSAQAKGRINQWFRHELKEDNISKGKEMLNAYAKLKGKNLGIYMKNQYQEAVMRKYGFRDWDSVLAAVGHGGLKEGQVLNKLVETYEKEHKKEITDEQVMEAAAGTKALPVSKSKGGIVVRGIHDVAVRFSKCCSPIPGDEIVGFVTRGRGVTIHRTDCINILNLPESERQRLVDAEWEHDDKDGQLYTVEINVYANNRTGLLVDISKIFTERKIDLAAINVRTSKQGTATIDMSFDVHNNEELNSLIEKVRQVESVIDIERSRG</sequence>
<dbReference type="Pfam" id="PF02824">
    <property type="entry name" value="TGS"/>
    <property type="match status" value="1"/>
</dbReference>
<dbReference type="SUPFAM" id="SSF81271">
    <property type="entry name" value="TGS-like"/>
    <property type="match status" value="1"/>
</dbReference>
<dbReference type="FunFam" id="3.30.460.10:FF:000001">
    <property type="entry name" value="GTP pyrophosphokinase RelA"/>
    <property type="match status" value="1"/>
</dbReference>
<dbReference type="InterPro" id="IPR043519">
    <property type="entry name" value="NT_sf"/>
</dbReference>
<dbReference type="GO" id="GO:0005886">
    <property type="term" value="C:plasma membrane"/>
    <property type="evidence" value="ECO:0007669"/>
    <property type="project" value="TreeGrafter"/>
</dbReference>
<dbReference type="PROSITE" id="PS51831">
    <property type="entry name" value="HD"/>
    <property type="match status" value="1"/>
</dbReference>
<feature type="domain" description="TGS" evidence="7">
    <location>
        <begin position="423"/>
        <end position="484"/>
    </location>
</feature>
<comment type="catalytic activity">
    <reaction evidence="3">
        <text>GTP + ATP = guanosine 3'-diphosphate 5'-triphosphate + AMP</text>
        <dbReference type="Rhea" id="RHEA:22088"/>
        <dbReference type="ChEBI" id="CHEBI:30616"/>
        <dbReference type="ChEBI" id="CHEBI:37565"/>
        <dbReference type="ChEBI" id="CHEBI:142410"/>
        <dbReference type="ChEBI" id="CHEBI:456215"/>
        <dbReference type="EC" id="2.7.6.5"/>
    </reaction>
</comment>
<dbReference type="Gene3D" id="1.10.3210.10">
    <property type="entry name" value="Hypothetical protein af1432"/>
    <property type="match status" value="1"/>
</dbReference>
<dbReference type="SUPFAM" id="SSF81301">
    <property type="entry name" value="Nucleotidyltransferase"/>
    <property type="match status" value="1"/>
</dbReference>
<dbReference type="Gene3D" id="3.30.460.10">
    <property type="entry name" value="Beta Polymerase, domain 2"/>
    <property type="match status" value="1"/>
</dbReference>
<dbReference type="GO" id="GO:0015969">
    <property type="term" value="P:guanosine tetraphosphate metabolic process"/>
    <property type="evidence" value="ECO:0007669"/>
    <property type="project" value="InterPro"/>
</dbReference>
<dbReference type="InterPro" id="IPR045865">
    <property type="entry name" value="ACT-like_dom_sf"/>
</dbReference>
<evidence type="ECO:0000259" key="7">
    <source>
        <dbReference type="PROSITE" id="PS51880"/>
    </source>
</evidence>
<dbReference type="GO" id="GO:0008728">
    <property type="term" value="F:GTP diphosphokinase activity"/>
    <property type="evidence" value="ECO:0007669"/>
    <property type="project" value="UniProtKB-EC"/>
</dbReference>
<evidence type="ECO:0000313" key="8">
    <source>
        <dbReference type="EMBL" id="HJC14629.1"/>
    </source>
</evidence>
<dbReference type="InterPro" id="IPR006674">
    <property type="entry name" value="HD_domain"/>
</dbReference>
<dbReference type="SMART" id="SM00954">
    <property type="entry name" value="RelA_SpoT"/>
    <property type="match status" value="1"/>
</dbReference>
<comment type="function">
    <text evidence="4">In eubacteria ppGpp (guanosine 3'-diphosphate 5'-diphosphate) is a mediator of the stringent response that coordinates a variety of cellular activities in response to changes in nutritional abundance.</text>
</comment>
<comment type="similarity">
    <text evidence="4">Belongs to the relA/spoT family.</text>
</comment>
<accession>A0A9D2N7S2</accession>
<dbReference type="InterPro" id="IPR002912">
    <property type="entry name" value="ACT_dom"/>
</dbReference>
<dbReference type="CDD" id="cd05399">
    <property type="entry name" value="NT_Rel-Spo_like"/>
    <property type="match status" value="1"/>
</dbReference>
<dbReference type="InterPro" id="IPR004095">
    <property type="entry name" value="TGS"/>
</dbReference>
<dbReference type="Pfam" id="PF04607">
    <property type="entry name" value="RelA_SpoT"/>
    <property type="match status" value="1"/>
</dbReference>
<evidence type="ECO:0000313" key="9">
    <source>
        <dbReference type="Proteomes" id="UP000823849"/>
    </source>
</evidence>
<dbReference type="EC" id="2.7.6.5" evidence="2"/>
<name>A0A9D2N7S2_9FIRM</name>
<evidence type="ECO:0000256" key="4">
    <source>
        <dbReference type="RuleBase" id="RU003847"/>
    </source>
</evidence>
<gene>
    <name evidence="8" type="ORF">H9705_02200</name>
</gene>
<dbReference type="PANTHER" id="PTHR21262">
    <property type="entry name" value="GUANOSINE-3',5'-BIS DIPHOSPHATE 3'-PYROPHOSPHOHYDROLASE"/>
    <property type="match status" value="1"/>
</dbReference>
<dbReference type="SUPFAM" id="SSF109604">
    <property type="entry name" value="HD-domain/PDEase-like"/>
    <property type="match status" value="1"/>
</dbReference>
<dbReference type="InterPro" id="IPR003607">
    <property type="entry name" value="HD/PDEase_dom"/>
</dbReference>
<feature type="domain" description="HD" evidence="6">
    <location>
        <begin position="76"/>
        <end position="176"/>
    </location>
</feature>
<protein>
    <recommendedName>
        <fullName evidence="2">GTP diphosphokinase</fullName>
        <ecNumber evidence="2">2.7.6.5</ecNumber>
    </recommendedName>
</protein>
<feature type="domain" description="ACT" evidence="5">
    <location>
        <begin position="690"/>
        <end position="764"/>
    </location>
</feature>
<dbReference type="InterPro" id="IPR012675">
    <property type="entry name" value="Beta-grasp_dom_sf"/>
</dbReference>
<dbReference type="Pfam" id="PF19296">
    <property type="entry name" value="RelA_AH_RIS"/>
    <property type="match status" value="1"/>
</dbReference>
<dbReference type="Gene3D" id="3.10.20.30">
    <property type="match status" value="1"/>
</dbReference>
<proteinExistence type="inferred from homology"/>
<dbReference type="PANTHER" id="PTHR21262:SF31">
    <property type="entry name" value="GTP PYROPHOSPHOKINASE"/>
    <property type="match status" value="1"/>
</dbReference>
<dbReference type="Pfam" id="PF13328">
    <property type="entry name" value="HD_4"/>
    <property type="match status" value="1"/>
</dbReference>
<dbReference type="InterPro" id="IPR012676">
    <property type="entry name" value="TGS-like"/>
</dbReference>
<dbReference type="SMART" id="SM00471">
    <property type="entry name" value="HDc"/>
    <property type="match status" value="1"/>
</dbReference>
<dbReference type="PROSITE" id="PS51880">
    <property type="entry name" value="TGS"/>
    <property type="match status" value="1"/>
</dbReference>
<dbReference type="EMBL" id="DWWU01000010">
    <property type="protein sequence ID" value="HJC14629.1"/>
    <property type="molecule type" value="Genomic_DNA"/>
</dbReference>
<evidence type="ECO:0000256" key="1">
    <source>
        <dbReference type="ARBA" id="ARBA00004976"/>
    </source>
</evidence>
<dbReference type="InterPro" id="IPR045600">
    <property type="entry name" value="RelA/SpoT_AH_RIS"/>
</dbReference>
<evidence type="ECO:0000259" key="5">
    <source>
        <dbReference type="PROSITE" id="PS51671"/>
    </source>
</evidence>
<organism evidence="8 9">
    <name type="scientific">Candidatus Fusicatenibacter intestinigallinarum</name>
    <dbReference type="NCBI Taxonomy" id="2838598"/>
    <lineage>
        <taxon>Bacteria</taxon>
        <taxon>Bacillati</taxon>
        <taxon>Bacillota</taxon>
        <taxon>Clostridia</taxon>
        <taxon>Lachnospirales</taxon>
        <taxon>Lachnospiraceae</taxon>
        <taxon>Fusicatenibacter</taxon>
    </lineage>
</organism>
<evidence type="ECO:0000259" key="6">
    <source>
        <dbReference type="PROSITE" id="PS51831"/>
    </source>
</evidence>
<dbReference type="InterPro" id="IPR004811">
    <property type="entry name" value="RelA/Spo_fam"/>
</dbReference>
<dbReference type="Proteomes" id="UP000823849">
    <property type="component" value="Unassembled WGS sequence"/>
</dbReference>
<comment type="caution">
    <text evidence="8">The sequence shown here is derived from an EMBL/GenBank/DDBJ whole genome shotgun (WGS) entry which is preliminary data.</text>
</comment>
<dbReference type="InterPro" id="IPR033655">
    <property type="entry name" value="TGS_RelA/SpoT"/>
</dbReference>
<dbReference type="PROSITE" id="PS51671">
    <property type="entry name" value="ACT"/>
    <property type="match status" value="1"/>
</dbReference>
<dbReference type="Pfam" id="PF13291">
    <property type="entry name" value="ACT_4"/>
    <property type="match status" value="1"/>
</dbReference>
<evidence type="ECO:0000256" key="3">
    <source>
        <dbReference type="ARBA" id="ARBA00048244"/>
    </source>
</evidence>
<comment type="pathway">
    <text evidence="1">Purine metabolism; ppGpp biosynthesis; ppGpp from GTP: step 1/2.</text>
</comment>
<dbReference type="CDD" id="cd01668">
    <property type="entry name" value="TGS_RSH"/>
    <property type="match status" value="1"/>
</dbReference>
<dbReference type="InterPro" id="IPR007685">
    <property type="entry name" value="RelA_SpoT"/>
</dbReference>
<reference evidence="8" key="2">
    <citation type="submission" date="2021-04" db="EMBL/GenBank/DDBJ databases">
        <authorList>
            <person name="Gilroy R."/>
        </authorList>
    </citation>
    <scope>NUCLEOTIDE SEQUENCE</scope>
    <source>
        <strain evidence="8">CHK185-5351</strain>
    </source>
</reference>
<dbReference type="FunFam" id="1.10.3210.10:FF:000001">
    <property type="entry name" value="GTP pyrophosphokinase RelA"/>
    <property type="match status" value="1"/>
</dbReference>
<dbReference type="NCBIfam" id="TIGR00691">
    <property type="entry name" value="spoT_relA"/>
    <property type="match status" value="1"/>
</dbReference>